<dbReference type="EMBL" id="JAHCVI010000004">
    <property type="protein sequence ID" value="KAG7285871.1"/>
    <property type="molecule type" value="Genomic_DNA"/>
</dbReference>
<keyword evidence="3" id="KW-1185">Reference proteome</keyword>
<gene>
    <name evidence="2" type="ORF">NEMBOFW57_008165</name>
</gene>
<name>A0AAD4HWD7_9PEZI</name>
<dbReference type="AlphaFoldDB" id="A0AAD4HWD7"/>
<dbReference type="Pfam" id="PF20150">
    <property type="entry name" value="2EXR"/>
    <property type="match status" value="1"/>
</dbReference>
<evidence type="ECO:0000313" key="2">
    <source>
        <dbReference type="EMBL" id="KAG7285871.1"/>
    </source>
</evidence>
<proteinExistence type="predicted"/>
<evidence type="ECO:0000313" key="3">
    <source>
        <dbReference type="Proteomes" id="UP001197093"/>
    </source>
</evidence>
<organism evidence="2 3">
    <name type="scientific">Staphylotrichum longicolle</name>
    <dbReference type="NCBI Taxonomy" id="669026"/>
    <lineage>
        <taxon>Eukaryota</taxon>
        <taxon>Fungi</taxon>
        <taxon>Dikarya</taxon>
        <taxon>Ascomycota</taxon>
        <taxon>Pezizomycotina</taxon>
        <taxon>Sordariomycetes</taxon>
        <taxon>Sordariomycetidae</taxon>
        <taxon>Sordariales</taxon>
        <taxon>Chaetomiaceae</taxon>
        <taxon>Staphylotrichum</taxon>
    </lineage>
</organism>
<feature type="domain" description="2EXR" evidence="1">
    <location>
        <begin position="34"/>
        <end position="96"/>
    </location>
</feature>
<comment type="caution">
    <text evidence="2">The sequence shown here is derived from an EMBL/GenBank/DDBJ whole genome shotgun (WGS) entry which is preliminary data.</text>
</comment>
<sequence>MNSTITTAAALGVGPGTTPAGATETRDSDKPTAFFPFLKLPFEIRTMIYRMLLVSRRRIHLDCFLPEDTGCSHRLGLYTQVLRVCRQISAEALDVLYGENNFVSIVYDSTEPVISEHFLSSNLRRLRILTFVHPCIPHNVNVDYAHDYGSDLSDVSTGSWDSDSSSSGHERFIAPPPITCLPHHLVSILGNLTRLTLTLTVNCCHCPVHLTESIISNDEGLREYNSLKIENRLSIYEQYLSPTVKVHRRVWCSDHGCRCALKNKSCRRIQSYVKSLWLKDS</sequence>
<evidence type="ECO:0000259" key="1">
    <source>
        <dbReference type="Pfam" id="PF20150"/>
    </source>
</evidence>
<dbReference type="PANTHER" id="PTHR42085">
    <property type="entry name" value="F-BOX DOMAIN-CONTAINING PROTEIN"/>
    <property type="match status" value="1"/>
</dbReference>
<dbReference type="PANTHER" id="PTHR42085:SF2">
    <property type="entry name" value="F-BOX DOMAIN-CONTAINING PROTEIN"/>
    <property type="match status" value="1"/>
</dbReference>
<dbReference type="Proteomes" id="UP001197093">
    <property type="component" value="Unassembled WGS sequence"/>
</dbReference>
<accession>A0AAD4HWD7</accession>
<reference evidence="2" key="1">
    <citation type="submission" date="2023-02" db="EMBL/GenBank/DDBJ databases">
        <authorList>
            <person name="Palmer J.M."/>
        </authorList>
    </citation>
    <scope>NUCLEOTIDE SEQUENCE</scope>
    <source>
        <strain evidence="2">FW57</strain>
    </source>
</reference>
<protein>
    <recommendedName>
        <fullName evidence="1">2EXR domain-containing protein</fullName>
    </recommendedName>
</protein>
<dbReference type="InterPro" id="IPR045518">
    <property type="entry name" value="2EXR"/>
</dbReference>
<dbReference type="InterPro" id="IPR038883">
    <property type="entry name" value="AN11006-like"/>
</dbReference>